<protein>
    <recommendedName>
        <fullName evidence="8">Thioredoxin domain-containing protein</fullName>
    </recommendedName>
</protein>
<evidence type="ECO:0000256" key="3">
    <source>
        <dbReference type="ARBA" id="ARBA00023002"/>
    </source>
</evidence>
<feature type="domain" description="Thioredoxin" evidence="8">
    <location>
        <begin position="13"/>
        <end position="177"/>
    </location>
</feature>
<accession>A0AAD5T3S7</accession>
<evidence type="ECO:0000259" key="8">
    <source>
        <dbReference type="PROSITE" id="PS51352"/>
    </source>
</evidence>
<dbReference type="GO" id="GO:0045454">
    <property type="term" value="P:cell redox homeostasis"/>
    <property type="evidence" value="ECO:0007669"/>
    <property type="project" value="TreeGrafter"/>
</dbReference>
<feature type="active site" description="Cysteine sulfenic acid (-SOH) intermediate; for peroxidase activity" evidence="7">
    <location>
        <position position="56"/>
    </location>
</feature>
<evidence type="ECO:0000256" key="6">
    <source>
        <dbReference type="PIRNR" id="PIRNR000239"/>
    </source>
</evidence>
<dbReference type="PROSITE" id="PS51352">
    <property type="entry name" value="THIOREDOXIN_2"/>
    <property type="match status" value="1"/>
</dbReference>
<dbReference type="InterPro" id="IPR013766">
    <property type="entry name" value="Thioredoxin_domain"/>
</dbReference>
<dbReference type="PIRSF" id="PIRSF000239">
    <property type="entry name" value="AHPC"/>
    <property type="match status" value="1"/>
</dbReference>
<dbReference type="Pfam" id="PF00578">
    <property type="entry name" value="AhpC-TSA"/>
    <property type="match status" value="1"/>
</dbReference>
<organism evidence="9 10">
    <name type="scientific">Physocladia obscura</name>
    <dbReference type="NCBI Taxonomy" id="109957"/>
    <lineage>
        <taxon>Eukaryota</taxon>
        <taxon>Fungi</taxon>
        <taxon>Fungi incertae sedis</taxon>
        <taxon>Chytridiomycota</taxon>
        <taxon>Chytridiomycota incertae sedis</taxon>
        <taxon>Chytridiomycetes</taxon>
        <taxon>Chytridiales</taxon>
        <taxon>Chytriomycetaceae</taxon>
        <taxon>Physocladia</taxon>
    </lineage>
</organism>
<evidence type="ECO:0000256" key="4">
    <source>
        <dbReference type="ARBA" id="ARBA00023284"/>
    </source>
</evidence>
<evidence type="ECO:0000256" key="2">
    <source>
        <dbReference type="ARBA" id="ARBA00022862"/>
    </source>
</evidence>
<dbReference type="Gene3D" id="3.40.30.10">
    <property type="entry name" value="Glutaredoxin"/>
    <property type="match status" value="1"/>
</dbReference>
<dbReference type="SUPFAM" id="SSF52833">
    <property type="entry name" value="Thioredoxin-like"/>
    <property type="match status" value="1"/>
</dbReference>
<sequence length="226" mass="25004">MTHNTHTSASKSLRLGDVAPDFSASTTRGPISSFHAHKAGKWAVLFSHPEDFTPVCTTELGAVARLAPEWAKRAVSVIGLSCSSLDDHEVWVKDINETQSCALEFPIIADPLREIATLYDMLDHQDPTNIDKRGMPLTVRAVFIIDPKNIIRLTLTYPASSGRNFDEILRVIDSLQLADAKRIATPANWVPGNEVIVHNSVSNEEAEKLFPGFRSVKPYLRFANVE</sequence>
<dbReference type="InterPro" id="IPR019479">
    <property type="entry name" value="Peroxiredoxin_C"/>
</dbReference>
<name>A0AAD5T3S7_9FUNG</name>
<evidence type="ECO:0000256" key="5">
    <source>
        <dbReference type="ARBA" id="ARBA00025719"/>
    </source>
</evidence>
<dbReference type="InterPro" id="IPR024706">
    <property type="entry name" value="Peroxiredoxin_AhpC-typ"/>
</dbReference>
<dbReference type="InterPro" id="IPR045020">
    <property type="entry name" value="PRX_1cys"/>
</dbReference>
<dbReference type="CDD" id="cd03016">
    <property type="entry name" value="PRX_1cys"/>
    <property type="match status" value="1"/>
</dbReference>
<comment type="similarity">
    <text evidence="5">Belongs to the peroxiredoxin family. Prx6 subfamily.</text>
</comment>
<evidence type="ECO:0000256" key="1">
    <source>
        <dbReference type="ARBA" id="ARBA00022559"/>
    </source>
</evidence>
<comment type="function">
    <text evidence="6">Thiol-specific peroxidase that catalyzes the reduction of hydrogen peroxide and organic hydroperoxides to water and alcohols, respectively.</text>
</comment>
<dbReference type="PANTHER" id="PTHR43503:SF4">
    <property type="entry name" value="PEROXIREDOXIN-6"/>
    <property type="match status" value="1"/>
</dbReference>
<keyword evidence="3 6" id="KW-0560">Oxidoreductase</keyword>
<dbReference type="FunFam" id="3.30.1020.10:FF:000001">
    <property type="entry name" value="1-Cys peroxiredoxin"/>
    <property type="match status" value="1"/>
</dbReference>
<reference evidence="9" key="1">
    <citation type="submission" date="2020-05" db="EMBL/GenBank/DDBJ databases">
        <title>Phylogenomic resolution of chytrid fungi.</title>
        <authorList>
            <person name="Stajich J.E."/>
            <person name="Amses K."/>
            <person name="Simmons R."/>
            <person name="Seto K."/>
            <person name="Myers J."/>
            <person name="Bonds A."/>
            <person name="Quandt C.A."/>
            <person name="Barry K."/>
            <person name="Liu P."/>
            <person name="Grigoriev I."/>
            <person name="Longcore J.E."/>
            <person name="James T.Y."/>
        </authorList>
    </citation>
    <scope>NUCLEOTIDE SEQUENCE</scope>
    <source>
        <strain evidence="9">JEL0513</strain>
    </source>
</reference>
<dbReference type="Proteomes" id="UP001211907">
    <property type="component" value="Unassembled WGS sequence"/>
</dbReference>
<evidence type="ECO:0000313" key="9">
    <source>
        <dbReference type="EMBL" id="KAJ3127731.1"/>
    </source>
</evidence>
<dbReference type="GO" id="GO:0005829">
    <property type="term" value="C:cytosol"/>
    <property type="evidence" value="ECO:0007669"/>
    <property type="project" value="TreeGrafter"/>
</dbReference>
<proteinExistence type="inferred from homology"/>
<dbReference type="AlphaFoldDB" id="A0AAD5T3S7"/>
<keyword evidence="10" id="KW-1185">Reference proteome</keyword>
<keyword evidence="4 6" id="KW-0676">Redox-active center</keyword>
<dbReference type="Gene3D" id="3.30.1020.10">
    <property type="entry name" value="Antioxidant, Horf6, Chain A, domain2"/>
    <property type="match status" value="1"/>
</dbReference>
<dbReference type="GO" id="GO:0051920">
    <property type="term" value="F:peroxiredoxin activity"/>
    <property type="evidence" value="ECO:0007669"/>
    <property type="project" value="InterPro"/>
</dbReference>
<dbReference type="Pfam" id="PF10417">
    <property type="entry name" value="1-cysPrx_C"/>
    <property type="match status" value="1"/>
</dbReference>
<dbReference type="InterPro" id="IPR000866">
    <property type="entry name" value="AhpC/TSA"/>
</dbReference>
<gene>
    <name evidence="9" type="ORF">HK100_009573</name>
</gene>
<dbReference type="EMBL" id="JADGJH010000496">
    <property type="protein sequence ID" value="KAJ3127731.1"/>
    <property type="molecule type" value="Genomic_DNA"/>
</dbReference>
<evidence type="ECO:0000256" key="7">
    <source>
        <dbReference type="PIRSR" id="PIRSR000239-1"/>
    </source>
</evidence>
<dbReference type="FunFam" id="3.40.30.10:FF:000011">
    <property type="entry name" value="Peroxiredoxin PRX1"/>
    <property type="match status" value="1"/>
</dbReference>
<dbReference type="InterPro" id="IPR036249">
    <property type="entry name" value="Thioredoxin-like_sf"/>
</dbReference>
<comment type="caution">
    <text evidence="9">The sequence shown here is derived from an EMBL/GenBank/DDBJ whole genome shotgun (WGS) entry which is preliminary data.</text>
</comment>
<keyword evidence="2 6" id="KW-0049">Antioxidant</keyword>
<dbReference type="PANTHER" id="PTHR43503">
    <property type="entry name" value="MCG48959-RELATED"/>
    <property type="match status" value="1"/>
</dbReference>
<evidence type="ECO:0000313" key="10">
    <source>
        <dbReference type="Proteomes" id="UP001211907"/>
    </source>
</evidence>
<keyword evidence="1 6" id="KW-0575">Peroxidase</keyword>
<dbReference type="GO" id="GO:0005739">
    <property type="term" value="C:mitochondrion"/>
    <property type="evidence" value="ECO:0007669"/>
    <property type="project" value="TreeGrafter"/>
</dbReference>